<evidence type="ECO:0000313" key="2">
    <source>
        <dbReference type="Proteomes" id="UP001151079"/>
    </source>
</evidence>
<sequence>MKNTTYYILFLFVTVFCYSQDKQLLQTGVIIDSVKITTTPTESYAIYLPKKYDAKTRSTKCSQLLRRSFPISYQFQ</sequence>
<comment type="caution">
    <text evidence="1">The sequence shown here is derived from an EMBL/GenBank/DDBJ whole genome shotgun (WGS) entry which is preliminary data.</text>
</comment>
<organism evidence="1 2">
    <name type="scientific">Flavobacterium shii</name>
    <dbReference type="NCBI Taxonomy" id="2987687"/>
    <lineage>
        <taxon>Bacteria</taxon>
        <taxon>Pseudomonadati</taxon>
        <taxon>Bacteroidota</taxon>
        <taxon>Flavobacteriia</taxon>
        <taxon>Flavobacteriales</taxon>
        <taxon>Flavobacteriaceae</taxon>
        <taxon>Flavobacterium</taxon>
    </lineage>
</organism>
<reference evidence="1" key="1">
    <citation type="submission" date="2022-10" db="EMBL/GenBank/DDBJ databases">
        <title>Two novel species of Flavobacterium.</title>
        <authorList>
            <person name="Liu Q."/>
            <person name="Xin Y.-H."/>
        </authorList>
    </citation>
    <scope>NUCLEOTIDE SEQUENCE</scope>
    <source>
        <strain evidence="1">LS1R49</strain>
    </source>
</reference>
<dbReference type="RefSeq" id="WP_264208047.1">
    <property type="nucleotide sequence ID" value="NZ_JAOZEW010000025.1"/>
</dbReference>
<dbReference type="AlphaFoldDB" id="A0A9X2ZF41"/>
<protein>
    <submittedName>
        <fullName evidence="1">Uncharacterized protein</fullName>
    </submittedName>
</protein>
<gene>
    <name evidence="1" type="ORF">OIU83_20050</name>
</gene>
<accession>A0A9X2ZF41</accession>
<proteinExistence type="predicted"/>
<evidence type="ECO:0000313" key="1">
    <source>
        <dbReference type="EMBL" id="MCV9929964.1"/>
    </source>
</evidence>
<name>A0A9X2ZF41_9FLAO</name>
<dbReference type="EMBL" id="JAOZEW010000025">
    <property type="protein sequence ID" value="MCV9929964.1"/>
    <property type="molecule type" value="Genomic_DNA"/>
</dbReference>
<dbReference type="Proteomes" id="UP001151079">
    <property type="component" value="Unassembled WGS sequence"/>
</dbReference>
<keyword evidence="2" id="KW-1185">Reference proteome</keyword>